<evidence type="ECO:0000313" key="2">
    <source>
        <dbReference type="Proteomes" id="UP000183832"/>
    </source>
</evidence>
<dbReference type="AlphaFoldDB" id="A0A1J1IJI6"/>
<name>A0A1J1IJI6_9DIPT</name>
<dbReference type="Proteomes" id="UP000183832">
    <property type="component" value="Unassembled WGS sequence"/>
</dbReference>
<proteinExistence type="predicted"/>
<evidence type="ECO:0000313" key="1">
    <source>
        <dbReference type="EMBL" id="CRL00407.1"/>
    </source>
</evidence>
<protein>
    <submittedName>
        <fullName evidence="1">CLUMA_CG013674, isoform A</fullName>
    </submittedName>
</protein>
<organism evidence="1 2">
    <name type="scientific">Clunio marinus</name>
    <dbReference type="NCBI Taxonomy" id="568069"/>
    <lineage>
        <taxon>Eukaryota</taxon>
        <taxon>Metazoa</taxon>
        <taxon>Ecdysozoa</taxon>
        <taxon>Arthropoda</taxon>
        <taxon>Hexapoda</taxon>
        <taxon>Insecta</taxon>
        <taxon>Pterygota</taxon>
        <taxon>Neoptera</taxon>
        <taxon>Endopterygota</taxon>
        <taxon>Diptera</taxon>
        <taxon>Nematocera</taxon>
        <taxon>Chironomoidea</taxon>
        <taxon>Chironomidae</taxon>
        <taxon>Clunio</taxon>
    </lineage>
</organism>
<accession>A0A1J1IJI6</accession>
<dbReference type="EMBL" id="CVRI01000054">
    <property type="protein sequence ID" value="CRL00407.1"/>
    <property type="molecule type" value="Genomic_DNA"/>
</dbReference>
<sequence>MVTSQLLRFIDFSLKLVSYPTIKRDDSLLLKYRERQNVANLILPNTIPQVSMICSDYPFLKTIRMVTEIFLSYTCSWNKSTKRLQALLCIGKMSEAEHE</sequence>
<gene>
    <name evidence="1" type="ORF">CLUMA_CG013674</name>
</gene>
<keyword evidence="2" id="KW-1185">Reference proteome</keyword>
<reference evidence="1 2" key="1">
    <citation type="submission" date="2015-04" db="EMBL/GenBank/DDBJ databases">
        <authorList>
            <person name="Syromyatnikov M.Y."/>
            <person name="Popov V.N."/>
        </authorList>
    </citation>
    <scope>NUCLEOTIDE SEQUENCE [LARGE SCALE GENOMIC DNA]</scope>
</reference>